<evidence type="ECO:0000313" key="2">
    <source>
        <dbReference type="Proteomes" id="UP000309872"/>
    </source>
</evidence>
<dbReference type="OrthoDB" id="711011at2"/>
<gene>
    <name evidence="1" type="ORF">FAZ19_14890</name>
</gene>
<dbReference type="Proteomes" id="UP000309872">
    <property type="component" value="Unassembled WGS sequence"/>
</dbReference>
<evidence type="ECO:0000313" key="1">
    <source>
        <dbReference type="EMBL" id="TJY64481.1"/>
    </source>
</evidence>
<reference evidence="1 2" key="1">
    <citation type="submission" date="2019-04" db="EMBL/GenBank/DDBJ databases">
        <title>Sphingobacterium olei sp. nov., isolated from oil-contaminated soil.</title>
        <authorList>
            <person name="Liu B."/>
        </authorList>
    </citation>
    <scope>NUCLEOTIDE SEQUENCE [LARGE SCALE GENOMIC DNA]</scope>
    <source>
        <strain evidence="1 2">Y3L14</strain>
    </source>
</reference>
<name>A0A4U0GZ24_9SPHI</name>
<dbReference type="RefSeq" id="WP_136821542.1">
    <property type="nucleotide sequence ID" value="NZ_BMJX01000004.1"/>
</dbReference>
<dbReference type="AlphaFoldDB" id="A0A4U0GZ24"/>
<sequence>MFVKLTHAVLRELQSDGYNVLTSVNTVHDDNPTYMPEKVDDVWEWLEDLTVTPQSQPAILVIEDALNTMLEKDLIGAVWIEKHWKRSI</sequence>
<keyword evidence="2" id="KW-1185">Reference proteome</keyword>
<comment type="caution">
    <text evidence="1">The sequence shown here is derived from an EMBL/GenBank/DDBJ whole genome shotgun (WGS) entry which is preliminary data.</text>
</comment>
<protein>
    <submittedName>
        <fullName evidence="1">Uncharacterized protein</fullName>
    </submittedName>
</protein>
<accession>A0A4U0GZ24</accession>
<proteinExistence type="predicted"/>
<dbReference type="EMBL" id="SUKA01000004">
    <property type="protein sequence ID" value="TJY64481.1"/>
    <property type="molecule type" value="Genomic_DNA"/>
</dbReference>
<organism evidence="1 2">
    <name type="scientific">Sphingobacterium alkalisoli</name>
    <dbReference type="NCBI Taxonomy" id="1874115"/>
    <lineage>
        <taxon>Bacteria</taxon>
        <taxon>Pseudomonadati</taxon>
        <taxon>Bacteroidota</taxon>
        <taxon>Sphingobacteriia</taxon>
        <taxon>Sphingobacteriales</taxon>
        <taxon>Sphingobacteriaceae</taxon>
        <taxon>Sphingobacterium</taxon>
    </lineage>
</organism>